<dbReference type="InterPro" id="IPR001128">
    <property type="entry name" value="Cyt_P450"/>
</dbReference>
<evidence type="ECO:0000256" key="3">
    <source>
        <dbReference type="ARBA" id="ARBA00022723"/>
    </source>
</evidence>
<dbReference type="Proteomes" id="UP001054252">
    <property type="component" value="Unassembled WGS sequence"/>
</dbReference>
<evidence type="ECO:0000256" key="2">
    <source>
        <dbReference type="ARBA" id="ARBA00022617"/>
    </source>
</evidence>
<dbReference type="GO" id="GO:0020037">
    <property type="term" value="F:heme binding"/>
    <property type="evidence" value="ECO:0007669"/>
    <property type="project" value="InterPro"/>
</dbReference>
<feature type="signal peptide" evidence="9">
    <location>
        <begin position="1"/>
        <end position="16"/>
    </location>
</feature>
<comment type="cofactor">
    <cofactor evidence="7">
        <name>heme</name>
        <dbReference type="ChEBI" id="CHEBI:30413"/>
    </cofactor>
</comment>
<dbReference type="PRINTS" id="PR00463">
    <property type="entry name" value="EP450I"/>
</dbReference>
<dbReference type="AlphaFoldDB" id="A0AAV5MUR5"/>
<name>A0AAV5MUR5_9ROSI</name>
<keyword evidence="9" id="KW-0732">Signal</keyword>
<dbReference type="InterPro" id="IPR036396">
    <property type="entry name" value="Cyt_P450_sf"/>
</dbReference>
<organism evidence="10 11">
    <name type="scientific">Rubroshorea leprosula</name>
    <dbReference type="NCBI Taxonomy" id="152421"/>
    <lineage>
        <taxon>Eukaryota</taxon>
        <taxon>Viridiplantae</taxon>
        <taxon>Streptophyta</taxon>
        <taxon>Embryophyta</taxon>
        <taxon>Tracheophyta</taxon>
        <taxon>Spermatophyta</taxon>
        <taxon>Magnoliopsida</taxon>
        <taxon>eudicotyledons</taxon>
        <taxon>Gunneridae</taxon>
        <taxon>Pentapetalae</taxon>
        <taxon>rosids</taxon>
        <taxon>malvids</taxon>
        <taxon>Malvales</taxon>
        <taxon>Dipterocarpaceae</taxon>
        <taxon>Rubroshorea</taxon>
    </lineage>
</organism>
<keyword evidence="4 8" id="KW-0560">Oxidoreductase</keyword>
<evidence type="ECO:0000256" key="8">
    <source>
        <dbReference type="RuleBase" id="RU000461"/>
    </source>
</evidence>
<dbReference type="PANTHER" id="PTHR47947:SF24">
    <property type="entry name" value="ISOFLAVONE 2'-HYDROXYLASE-LIKE"/>
    <property type="match status" value="1"/>
</dbReference>
<dbReference type="SUPFAM" id="SSF48264">
    <property type="entry name" value="Cytochrome P450"/>
    <property type="match status" value="1"/>
</dbReference>
<dbReference type="EMBL" id="BPVZ01000708">
    <property type="protein sequence ID" value="GKV52451.1"/>
    <property type="molecule type" value="Genomic_DNA"/>
</dbReference>
<evidence type="ECO:0000256" key="9">
    <source>
        <dbReference type="SAM" id="SignalP"/>
    </source>
</evidence>
<feature type="binding site" description="axial binding residue" evidence="7">
    <location>
        <position position="429"/>
    </location>
    <ligand>
        <name>heme</name>
        <dbReference type="ChEBI" id="CHEBI:30413"/>
    </ligand>
    <ligandPart>
        <name>Fe</name>
        <dbReference type="ChEBI" id="CHEBI:18248"/>
    </ligandPart>
</feature>
<keyword evidence="2 7" id="KW-0349">Heme</keyword>
<dbReference type="FunFam" id="1.10.630.10:FF:000081">
    <property type="entry name" value="Cytochrome P450 CYP81N5"/>
    <property type="match status" value="1"/>
</dbReference>
<dbReference type="GO" id="GO:0004497">
    <property type="term" value="F:monooxygenase activity"/>
    <property type="evidence" value="ECO:0007669"/>
    <property type="project" value="UniProtKB-KW"/>
</dbReference>
<reference evidence="10 11" key="1">
    <citation type="journal article" date="2021" name="Commun. Biol.">
        <title>The genome of Shorea leprosula (Dipterocarpaceae) highlights the ecological relevance of drought in aseasonal tropical rainforests.</title>
        <authorList>
            <person name="Ng K.K.S."/>
            <person name="Kobayashi M.J."/>
            <person name="Fawcett J.A."/>
            <person name="Hatakeyama M."/>
            <person name="Paape T."/>
            <person name="Ng C.H."/>
            <person name="Ang C.C."/>
            <person name="Tnah L.H."/>
            <person name="Lee C.T."/>
            <person name="Nishiyama T."/>
            <person name="Sese J."/>
            <person name="O'Brien M.J."/>
            <person name="Copetti D."/>
            <person name="Mohd Noor M.I."/>
            <person name="Ong R.C."/>
            <person name="Putra M."/>
            <person name="Sireger I.Z."/>
            <person name="Indrioko S."/>
            <person name="Kosugi Y."/>
            <person name="Izuno A."/>
            <person name="Isagi Y."/>
            <person name="Lee S.L."/>
            <person name="Shimizu K.K."/>
        </authorList>
    </citation>
    <scope>NUCLEOTIDE SEQUENCE [LARGE SCALE GENOMIC DNA]</scope>
    <source>
        <strain evidence="10">214</strain>
    </source>
</reference>
<dbReference type="Pfam" id="PF00067">
    <property type="entry name" value="p450"/>
    <property type="match status" value="1"/>
</dbReference>
<keyword evidence="5 7" id="KW-0408">Iron</keyword>
<sequence length="493" mass="56524">MFLRILLFTVLYVITAHFLHKIRQLQPYPFPILPIIGHLNLLNKPLHRCLSKISNRYGPIFFLHLGSRHILVVSSPAAAEDCLSKNDIVFAYRPRILANKHLGYNYTSLLWAPYGDHWRNLWRIFSIHNFCTNRLQLLTNIRRDEVHLLLRKLFKNQGQTIEMKPMFFEVTMNVMMRIIAGKRYYGDSMVEVEEAMTFKKMVVESFRTGGETNVGDFLPAFRWISNNEKKLIELQKERDKFVQELVDECRKKMEEESKNLTPIEALLSLQKTESEHHKAEDIKSMILVLLLAGTDTSAGTMEWAVSPLLNNSEVLKKAQAEIDDVVGKNCLVEESDLSRLSYLHCVINETLRMYPASPLLFAHESSKDCVVGGFRIPCGTTLLVNLWAILCDPKIWKEPKKFKPERFQGLEGNRDGFKFMPFGSGRRGCPGEGLATRVVGLTLASLIQCFEWERVGEEMVDMAEGTGLTMTKAHPLQARCRSRQAMVELLSQT</sequence>
<dbReference type="PANTHER" id="PTHR47947">
    <property type="entry name" value="CYTOCHROME P450 82C3-RELATED"/>
    <property type="match status" value="1"/>
</dbReference>
<dbReference type="InterPro" id="IPR050651">
    <property type="entry name" value="Plant_Cytochrome_P450_Monoox"/>
</dbReference>
<evidence type="ECO:0000256" key="7">
    <source>
        <dbReference type="PIRSR" id="PIRSR602401-1"/>
    </source>
</evidence>
<evidence type="ECO:0000256" key="4">
    <source>
        <dbReference type="ARBA" id="ARBA00023002"/>
    </source>
</evidence>
<comment type="caution">
    <text evidence="10">The sequence shown here is derived from an EMBL/GenBank/DDBJ whole genome shotgun (WGS) entry which is preliminary data.</text>
</comment>
<evidence type="ECO:0000256" key="5">
    <source>
        <dbReference type="ARBA" id="ARBA00023004"/>
    </source>
</evidence>
<evidence type="ECO:0000256" key="1">
    <source>
        <dbReference type="ARBA" id="ARBA00010617"/>
    </source>
</evidence>
<feature type="chain" id="PRO_5043573993" description="Cytochrome P450" evidence="9">
    <location>
        <begin position="17"/>
        <end position="493"/>
    </location>
</feature>
<evidence type="ECO:0000313" key="10">
    <source>
        <dbReference type="EMBL" id="GKV52451.1"/>
    </source>
</evidence>
<dbReference type="PRINTS" id="PR00385">
    <property type="entry name" value="P450"/>
</dbReference>
<dbReference type="GO" id="GO:0016705">
    <property type="term" value="F:oxidoreductase activity, acting on paired donors, with incorporation or reduction of molecular oxygen"/>
    <property type="evidence" value="ECO:0007669"/>
    <property type="project" value="InterPro"/>
</dbReference>
<dbReference type="Gene3D" id="1.10.630.10">
    <property type="entry name" value="Cytochrome P450"/>
    <property type="match status" value="1"/>
</dbReference>
<dbReference type="PROSITE" id="PS00086">
    <property type="entry name" value="CYTOCHROME_P450"/>
    <property type="match status" value="1"/>
</dbReference>
<evidence type="ECO:0008006" key="12">
    <source>
        <dbReference type="Google" id="ProtNLM"/>
    </source>
</evidence>
<accession>A0AAV5MUR5</accession>
<comment type="similarity">
    <text evidence="1 8">Belongs to the cytochrome P450 family.</text>
</comment>
<keyword evidence="6 8" id="KW-0503">Monooxygenase</keyword>
<dbReference type="GO" id="GO:0005506">
    <property type="term" value="F:iron ion binding"/>
    <property type="evidence" value="ECO:0007669"/>
    <property type="project" value="InterPro"/>
</dbReference>
<dbReference type="InterPro" id="IPR017972">
    <property type="entry name" value="Cyt_P450_CS"/>
</dbReference>
<evidence type="ECO:0000256" key="6">
    <source>
        <dbReference type="ARBA" id="ARBA00023033"/>
    </source>
</evidence>
<dbReference type="CDD" id="cd20653">
    <property type="entry name" value="CYP81"/>
    <property type="match status" value="1"/>
</dbReference>
<proteinExistence type="inferred from homology"/>
<keyword evidence="3 7" id="KW-0479">Metal-binding</keyword>
<dbReference type="InterPro" id="IPR002401">
    <property type="entry name" value="Cyt_P450_E_grp-I"/>
</dbReference>
<gene>
    <name evidence="10" type="ORF">SLEP1_g59028</name>
</gene>
<keyword evidence="11" id="KW-1185">Reference proteome</keyword>
<protein>
    <recommendedName>
        <fullName evidence="12">Cytochrome P450</fullName>
    </recommendedName>
</protein>
<evidence type="ECO:0000313" key="11">
    <source>
        <dbReference type="Proteomes" id="UP001054252"/>
    </source>
</evidence>